<dbReference type="GeneID" id="45634857"/>
<comment type="similarity">
    <text evidence="2">Belongs to the LemA family.</text>
</comment>
<dbReference type="Proteomes" id="UP000067061">
    <property type="component" value="Chromosome"/>
</dbReference>
<dbReference type="Proteomes" id="UP000223525">
    <property type="component" value="Unassembled WGS sequence"/>
</dbReference>
<accession>A0A0D6G0X5</accession>
<dbReference type="Proteomes" id="UP000197470">
    <property type="component" value="Unassembled WGS sequence"/>
</dbReference>
<organism evidence="8 12">
    <name type="scientific">Fusobacterium nucleatum subsp. polymorphum</name>
    <name type="common">Fusobacterium polymorphum</name>
    <dbReference type="NCBI Taxonomy" id="76857"/>
    <lineage>
        <taxon>Bacteria</taxon>
        <taxon>Fusobacteriati</taxon>
        <taxon>Fusobacteriota</taxon>
        <taxon>Fusobacteriia</taxon>
        <taxon>Fusobacteriales</taxon>
        <taxon>Fusobacteriaceae</taxon>
        <taxon>Fusobacterium</taxon>
    </lineage>
</organism>
<comment type="subcellular location">
    <subcellularLocation>
        <location evidence="1">Membrane</location>
        <topology evidence="1">Single-pass membrane protein</topology>
    </subcellularLocation>
</comment>
<evidence type="ECO:0000256" key="2">
    <source>
        <dbReference type="ARBA" id="ARBA00008854"/>
    </source>
</evidence>
<dbReference type="GO" id="GO:0016020">
    <property type="term" value="C:membrane"/>
    <property type="evidence" value="ECO:0007669"/>
    <property type="project" value="UniProtKB-SubCell"/>
</dbReference>
<dbReference type="EMBL" id="CP013121">
    <property type="protein sequence ID" value="ALM93943.1"/>
    <property type="molecule type" value="Genomic_DNA"/>
</dbReference>
<dbReference type="Proteomes" id="UP000224182">
    <property type="component" value="Unassembled WGS sequence"/>
</dbReference>
<evidence type="ECO:0000313" key="15">
    <source>
        <dbReference type="Proteomes" id="UP000224182"/>
    </source>
</evidence>
<dbReference type="EMBL" id="NIRN01000001">
    <property type="protein sequence ID" value="PHI06796.1"/>
    <property type="molecule type" value="Genomic_DNA"/>
</dbReference>
<evidence type="ECO:0000313" key="12">
    <source>
        <dbReference type="Proteomes" id="UP000197470"/>
    </source>
</evidence>
<evidence type="ECO:0000256" key="5">
    <source>
        <dbReference type="ARBA" id="ARBA00023136"/>
    </source>
</evidence>
<gene>
    <name evidence="9" type="ORF">CA836_10755</name>
    <name evidence="8" type="ORF">CA839_03780</name>
    <name evidence="10" type="ORF">CBG54_06960</name>
    <name evidence="7" type="ORF">CBG61_01375</name>
    <name evidence="6" type="ORF">RO02_04705</name>
</gene>
<dbReference type="Gene3D" id="1.20.1440.20">
    <property type="entry name" value="LemA-like domain"/>
    <property type="match status" value="1"/>
</dbReference>
<evidence type="ECO:0000256" key="3">
    <source>
        <dbReference type="ARBA" id="ARBA00022692"/>
    </source>
</evidence>
<dbReference type="KEGG" id="fpol:ERS445057_01071"/>
<proteinExistence type="inferred from homology"/>
<reference evidence="9 14" key="3">
    <citation type="submission" date="2017-06" db="EMBL/GenBank/DDBJ databases">
        <title>Draft genome sequence of Fusobacterium nucleatum subsp. polymorphum KCOM 1248 (=ChDC F113).</title>
        <authorList>
            <person name="Kook J.-K."/>
            <person name="Park S.-N."/>
            <person name="Lim Y.K."/>
            <person name="Roh H."/>
        </authorList>
    </citation>
    <scope>NUCLEOTIDE SEQUENCE [LARGE SCALE GENOMIC DNA]</scope>
    <source>
        <strain evidence="9">KCOM 1248</strain>
        <strain evidence="14">KCOM 1248 (ChDC F113)</strain>
    </source>
</reference>
<protein>
    <submittedName>
        <fullName evidence="8">LemA family protein</fullName>
    </submittedName>
    <submittedName>
        <fullName evidence="6">LemA protein</fullName>
    </submittedName>
</protein>
<evidence type="ECO:0000313" key="7">
    <source>
        <dbReference type="EMBL" id="ASG27718.1"/>
    </source>
</evidence>
<dbReference type="RefSeq" id="WP_005896522.1">
    <property type="nucleotide sequence ID" value="NZ_CP013121.1"/>
</dbReference>
<evidence type="ECO:0000256" key="4">
    <source>
        <dbReference type="ARBA" id="ARBA00022989"/>
    </source>
</evidence>
<dbReference type="EMBL" id="NHRT01000001">
    <property type="protein sequence ID" value="OWP25126.1"/>
    <property type="molecule type" value="Genomic_DNA"/>
</dbReference>
<reference evidence="10 15" key="4">
    <citation type="submission" date="2017-06" db="EMBL/GenBank/DDBJ databases">
        <title>Draft genome sequence of Fusobacterium nucleatum subsp. polymorphum KCOM 1271 (=ChDC F305).</title>
        <authorList>
            <person name="Kook J.-K."/>
            <person name="Park S.-N."/>
            <person name="Lim Y.K."/>
            <person name="Roh H."/>
        </authorList>
    </citation>
    <scope>NUCLEOTIDE SEQUENCE [LARGE SCALE GENOMIC DNA]</scope>
    <source>
        <strain evidence="10">KCOM 1271</strain>
        <strain evidence="15">KCOM 1271 (ChDC F305)</strain>
    </source>
</reference>
<evidence type="ECO:0000313" key="8">
    <source>
        <dbReference type="EMBL" id="OWP25126.1"/>
    </source>
</evidence>
<reference evidence="8 12" key="2">
    <citation type="submission" date="2017-05" db="EMBL/GenBank/DDBJ databases">
        <title>Genome sequencing of Fusobacterium nucleatum subsp. polymorphum KCOM 1001 (=ChDC F119).</title>
        <authorList>
            <person name="Kook J.-K."/>
            <person name="Park S.-N."/>
            <person name="Lim Y.K."/>
            <person name="Roh H."/>
        </authorList>
    </citation>
    <scope>NUCLEOTIDE SEQUENCE [LARGE SCALE GENOMIC DNA]</scope>
    <source>
        <strain evidence="8 12">KCOM 1001</strain>
    </source>
</reference>
<evidence type="ECO:0000313" key="13">
    <source>
        <dbReference type="Proteomes" id="UP000197638"/>
    </source>
</evidence>
<name>A0A0D6G0X5_FUSNP</name>
<dbReference type="EMBL" id="NIRK01000001">
    <property type="protein sequence ID" value="PHI02942.1"/>
    <property type="molecule type" value="Genomic_DNA"/>
</dbReference>
<dbReference type="InterPro" id="IPR023353">
    <property type="entry name" value="LemA-like_dom_sf"/>
</dbReference>
<dbReference type="Pfam" id="PF04011">
    <property type="entry name" value="LemA"/>
    <property type="match status" value="1"/>
</dbReference>
<keyword evidence="4" id="KW-1133">Transmembrane helix</keyword>
<reference evidence="7 13" key="5">
    <citation type="submission" date="2017-06" db="EMBL/GenBank/DDBJ databases">
        <title>Genome sequencing of Fusobacterium nucleatum subsp. polymorphum KCOM 1275 (=ChDC F310).</title>
        <authorList>
            <person name="Kook J.-K."/>
            <person name="Park S.-N."/>
            <person name="Lim Y.K."/>
            <person name="Roh H."/>
        </authorList>
    </citation>
    <scope>NUCLEOTIDE SEQUENCE [LARGE SCALE GENOMIC DNA]</scope>
    <source>
        <strain evidence="7 13">KCOM 1275</strain>
    </source>
</reference>
<evidence type="ECO:0000256" key="1">
    <source>
        <dbReference type="ARBA" id="ARBA00004167"/>
    </source>
</evidence>
<dbReference type="EMBL" id="CP022123">
    <property type="protein sequence ID" value="ASG27718.1"/>
    <property type="molecule type" value="Genomic_DNA"/>
</dbReference>
<evidence type="ECO:0000313" key="14">
    <source>
        <dbReference type="Proteomes" id="UP000223525"/>
    </source>
</evidence>
<evidence type="ECO:0000313" key="10">
    <source>
        <dbReference type="EMBL" id="PHI06796.1"/>
    </source>
</evidence>
<dbReference type="PANTHER" id="PTHR34478">
    <property type="entry name" value="PROTEIN LEMA"/>
    <property type="match status" value="1"/>
</dbReference>
<evidence type="ECO:0000313" key="9">
    <source>
        <dbReference type="EMBL" id="PHI02942.1"/>
    </source>
</evidence>
<evidence type="ECO:0000313" key="6">
    <source>
        <dbReference type="EMBL" id="ALM93943.1"/>
    </source>
</evidence>
<dbReference type="AlphaFoldDB" id="A0A0D6G0X5"/>
<dbReference type="SUPFAM" id="SSF140478">
    <property type="entry name" value="LemA-like"/>
    <property type="match status" value="1"/>
</dbReference>
<keyword evidence="5" id="KW-0472">Membrane</keyword>
<keyword evidence="3" id="KW-0812">Transmembrane</keyword>
<reference evidence="6 11" key="1">
    <citation type="submission" date="2015-11" db="EMBL/GenBank/DDBJ databases">
        <authorList>
            <person name="Kook J.-K."/>
            <person name="Park S.-N."/>
            <person name="Lim Y.K."/>
            <person name="Jo E."/>
        </authorList>
    </citation>
    <scope>NUCLEOTIDE SEQUENCE [LARGE SCALE GENOMIC DNA]</scope>
    <source>
        <strain evidence="6 11">ChDC F306</strain>
    </source>
</reference>
<sequence length="183" mass="20943">MIALGVIIGIIVILAFVAISYKNKFVVLDNRVKNSWSQIDVQMQNRFSLVPNLVETVKGYAKHEKETFEGIANAKTRYMSATTPEEKMEANNQLSGFLGRLFAISEAYPELKANTSFENLQAQLVEVENKIRFARQFYNDTVTEYNQTIQMFPGSLFAGFFNYHNAELFKANDMAREEVQVKF</sequence>
<dbReference type="InterPro" id="IPR007156">
    <property type="entry name" value="MamQ_LemA"/>
</dbReference>
<evidence type="ECO:0000313" key="11">
    <source>
        <dbReference type="Proteomes" id="UP000067061"/>
    </source>
</evidence>
<dbReference type="Proteomes" id="UP000197638">
    <property type="component" value="Chromosome"/>
</dbReference>
<dbReference type="PANTHER" id="PTHR34478:SF2">
    <property type="entry name" value="MEMBRANE PROTEIN"/>
    <property type="match status" value="1"/>
</dbReference>